<name>A0A0N9R3R1_9VIRU</name>
<feature type="transmembrane region" description="Helical" evidence="1">
    <location>
        <begin position="294"/>
        <end position="316"/>
    </location>
</feature>
<dbReference type="InterPro" id="IPR036398">
    <property type="entry name" value="CA_dom_sf"/>
</dbReference>
<accession>A0A0N9R3R1</accession>
<dbReference type="SUPFAM" id="SSF51069">
    <property type="entry name" value="Carbonic anhydrase"/>
    <property type="match status" value="1"/>
</dbReference>
<sequence>MSCTPTGPINIEHLGKDKMNNCFKKCHLQYDFKKTEVRGSNKGEYISIKLSNNDISVRFSSTNTPLCQNGGESSLIVQEIRIYRGSLHTYTSKRVKANAELIILLSNSTGGKNAVICIPISTVNGTLPNATEQLTNIIRYISRVGNNQGEGGTVRGLNFNLNNFIPKNKGFYHYVASLPWDPCDKCTDYIVYNLSDASINLDNMTMGILNRIISENQIVNIGADEDTNKLGYSYNKRGAIYGFGNNDNIWISCHPTGQDGEILVDESKGGVLSNNSFGMFSGMDQDTYEKWKDILIIIISVCLVLGLLLFFIYALPGIIDGGAKERVVNSASRFGSSVKQGLQKITRVKSNS</sequence>
<protein>
    <recommendedName>
        <fullName evidence="2">Alpha-carbonic anhydrase domain-containing protein</fullName>
    </recommendedName>
</protein>
<dbReference type="Proteomes" id="UP000203826">
    <property type="component" value="Segment"/>
</dbReference>
<proteinExistence type="predicted"/>
<dbReference type="InterPro" id="IPR001148">
    <property type="entry name" value="CA_dom"/>
</dbReference>
<keyword evidence="1" id="KW-0472">Membrane</keyword>
<evidence type="ECO:0000256" key="1">
    <source>
        <dbReference type="SAM" id="Phobius"/>
    </source>
</evidence>
<dbReference type="Gene3D" id="3.10.200.10">
    <property type="entry name" value="Alpha carbonic anhydrase"/>
    <property type="match status" value="1"/>
</dbReference>
<reference evidence="3 4" key="1">
    <citation type="journal article" date="2015" name="Genome Announc.">
        <title>The 474-Kilobase-Pair Complete Genome Sequence of CeV-01B, a Virus Infecting Haptolina (Chrysochromulina) ericina (Prymnesiophyceae).</title>
        <authorList>
            <person name="Gallot-Lavallee L."/>
            <person name="Pagarete A."/>
            <person name="Legendre M."/>
            <person name="Santini S."/>
            <person name="Sandaa R.A."/>
            <person name="Himmelbauer H."/>
            <person name="Ogata H."/>
            <person name="Bratbak G."/>
            <person name="Claverie J.M."/>
        </authorList>
    </citation>
    <scope>NUCLEOTIDE SEQUENCE [LARGE SCALE GENOMIC DNA]</scope>
    <source>
        <strain evidence="3">CeV-01B</strain>
    </source>
</reference>
<feature type="domain" description="Alpha-carbonic anhydrase" evidence="2">
    <location>
        <begin position="8"/>
        <end position="193"/>
    </location>
</feature>
<evidence type="ECO:0000313" key="3">
    <source>
        <dbReference type="EMBL" id="ALH23157.1"/>
    </source>
</evidence>
<organism evidence="3 4">
    <name type="scientific">Chrysochromulina ericina virus CeV-01B</name>
    <dbReference type="NCBI Taxonomy" id="3070830"/>
    <lineage>
        <taxon>Viruses</taxon>
        <taxon>Varidnaviria</taxon>
        <taxon>Bamfordvirae</taxon>
        <taxon>Nucleocytoviricota</taxon>
        <taxon>Megaviricetes</taxon>
        <taxon>Imitervirales</taxon>
        <taxon>Mesomimiviridae</taxon>
        <taxon>Tethysvirus</taxon>
        <taxon>Tethysvirus raunefjordenense</taxon>
    </lineage>
</organism>
<keyword evidence="1" id="KW-1133">Transmembrane helix</keyword>
<dbReference type="KEGG" id="vg:26049118"/>
<dbReference type="Pfam" id="PF00194">
    <property type="entry name" value="Carb_anhydrase"/>
    <property type="match status" value="1"/>
</dbReference>
<dbReference type="EMBL" id="KT820662">
    <property type="protein sequence ID" value="ALH23157.1"/>
    <property type="molecule type" value="Genomic_DNA"/>
</dbReference>
<gene>
    <name evidence="3" type="ORF">ceV_251</name>
</gene>
<evidence type="ECO:0000313" key="4">
    <source>
        <dbReference type="Proteomes" id="UP000203826"/>
    </source>
</evidence>
<keyword evidence="1" id="KW-0812">Transmembrane</keyword>
<keyword evidence="4" id="KW-1185">Reference proteome</keyword>
<evidence type="ECO:0000259" key="2">
    <source>
        <dbReference type="Pfam" id="PF00194"/>
    </source>
</evidence>